<keyword evidence="1" id="KW-0472">Membrane</keyword>
<feature type="transmembrane region" description="Helical" evidence="1">
    <location>
        <begin position="20"/>
        <end position="43"/>
    </location>
</feature>
<dbReference type="Proteomes" id="UP000326396">
    <property type="component" value="Linkage Group LG8"/>
</dbReference>
<evidence type="ECO:0000313" key="2">
    <source>
        <dbReference type="EMBL" id="KAD2805691.1"/>
    </source>
</evidence>
<comment type="caution">
    <text evidence="2">The sequence shown here is derived from an EMBL/GenBank/DDBJ whole genome shotgun (WGS) entry which is preliminary data.</text>
</comment>
<organism evidence="2 3">
    <name type="scientific">Mikania micrantha</name>
    <name type="common">bitter vine</name>
    <dbReference type="NCBI Taxonomy" id="192012"/>
    <lineage>
        <taxon>Eukaryota</taxon>
        <taxon>Viridiplantae</taxon>
        <taxon>Streptophyta</taxon>
        <taxon>Embryophyta</taxon>
        <taxon>Tracheophyta</taxon>
        <taxon>Spermatophyta</taxon>
        <taxon>Magnoliopsida</taxon>
        <taxon>eudicotyledons</taxon>
        <taxon>Gunneridae</taxon>
        <taxon>Pentapetalae</taxon>
        <taxon>asterids</taxon>
        <taxon>campanulids</taxon>
        <taxon>Asterales</taxon>
        <taxon>Asteraceae</taxon>
        <taxon>Asteroideae</taxon>
        <taxon>Heliantheae alliance</taxon>
        <taxon>Eupatorieae</taxon>
        <taxon>Mikania</taxon>
    </lineage>
</organism>
<keyword evidence="1" id="KW-0812">Transmembrane</keyword>
<reference evidence="2 3" key="1">
    <citation type="submission" date="2019-05" db="EMBL/GenBank/DDBJ databases">
        <title>Mikania micrantha, genome provides insights into the molecular mechanism of rapid growth.</title>
        <authorList>
            <person name="Liu B."/>
        </authorList>
    </citation>
    <scope>NUCLEOTIDE SEQUENCE [LARGE SCALE GENOMIC DNA]</scope>
    <source>
        <strain evidence="2">NLD-2019</strain>
        <tissue evidence="2">Leaf</tissue>
    </source>
</reference>
<keyword evidence="1" id="KW-1133">Transmembrane helix</keyword>
<accession>A0A5N6LVY8</accession>
<evidence type="ECO:0000256" key="1">
    <source>
        <dbReference type="SAM" id="Phobius"/>
    </source>
</evidence>
<gene>
    <name evidence="2" type="ORF">E3N88_39068</name>
</gene>
<name>A0A5N6LVY8_9ASTR</name>
<keyword evidence="3" id="KW-1185">Reference proteome</keyword>
<sequence length="118" mass="13496">MGCMANRWHELFVWEIGEPLPWAAVVAFVASSVALGSSMASIARQRSNPDRRSTTEEVLCEPERRKRKETTCVITVKVVLCELSKEKKAICDRGRVLCEPYKILRESSERRKKNDRSV</sequence>
<protein>
    <submittedName>
        <fullName evidence="2">Uncharacterized protein</fullName>
    </submittedName>
</protein>
<dbReference type="EMBL" id="SZYD01000018">
    <property type="protein sequence ID" value="KAD2805691.1"/>
    <property type="molecule type" value="Genomic_DNA"/>
</dbReference>
<dbReference type="AlphaFoldDB" id="A0A5N6LVY8"/>
<proteinExistence type="predicted"/>
<evidence type="ECO:0000313" key="3">
    <source>
        <dbReference type="Proteomes" id="UP000326396"/>
    </source>
</evidence>